<organism evidence="1 2">
    <name type="scientific">Mesoterricola silvestris</name>
    <dbReference type="NCBI Taxonomy" id="2927979"/>
    <lineage>
        <taxon>Bacteria</taxon>
        <taxon>Pseudomonadati</taxon>
        <taxon>Acidobacteriota</taxon>
        <taxon>Holophagae</taxon>
        <taxon>Holophagales</taxon>
        <taxon>Holophagaceae</taxon>
        <taxon>Mesoterricola</taxon>
    </lineage>
</organism>
<accession>A0AA48GQI4</accession>
<dbReference type="AlphaFoldDB" id="A0AA48GQI4"/>
<dbReference type="KEGG" id="msil:METEAL_15340"/>
<keyword evidence="2" id="KW-1185">Reference proteome</keyword>
<evidence type="ECO:0000313" key="2">
    <source>
        <dbReference type="Proteomes" id="UP001238179"/>
    </source>
</evidence>
<name>A0AA48GQI4_9BACT</name>
<reference evidence="2" key="1">
    <citation type="journal article" date="2023" name="Int. J. Syst. Evol. Microbiol.">
        <title>Mesoterricola silvestris gen. nov., sp. nov., Mesoterricola sediminis sp. nov., Geothrix oryzae sp. nov., Geothrix edaphica sp. nov., Geothrix rubra sp. nov., and Geothrix limicola sp. nov., six novel members of Acidobacteriota isolated from soils.</title>
        <authorList>
            <person name="Itoh H."/>
            <person name="Sugisawa Y."/>
            <person name="Mise K."/>
            <person name="Xu Z."/>
            <person name="Kuniyasu M."/>
            <person name="Ushijima N."/>
            <person name="Kawano K."/>
            <person name="Kobayashi E."/>
            <person name="Shiratori Y."/>
            <person name="Masuda Y."/>
            <person name="Senoo K."/>
        </authorList>
    </citation>
    <scope>NUCLEOTIDE SEQUENCE [LARGE SCALE GENOMIC DNA]</scope>
    <source>
        <strain evidence="2">W79</strain>
    </source>
</reference>
<dbReference type="Proteomes" id="UP001238179">
    <property type="component" value="Chromosome"/>
</dbReference>
<dbReference type="EMBL" id="AP027080">
    <property type="protein sequence ID" value="BDU72360.1"/>
    <property type="molecule type" value="Genomic_DNA"/>
</dbReference>
<gene>
    <name evidence="1" type="ORF">METEAL_15340</name>
</gene>
<dbReference type="RefSeq" id="WP_316415264.1">
    <property type="nucleotide sequence ID" value="NZ_AP027080.1"/>
</dbReference>
<evidence type="ECO:0000313" key="1">
    <source>
        <dbReference type="EMBL" id="BDU72360.1"/>
    </source>
</evidence>
<protein>
    <submittedName>
        <fullName evidence="1">Uncharacterized protein</fullName>
    </submittedName>
</protein>
<sequence>MRTLAAISRDIAALAQETAAYYETVPNAYRLDIGLATQALLNAKTWTGRTHEAIADTKGAA</sequence>
<proteinExistence type="predicted"/>